<comment type="subcellular location">
    <subcellularLocation>
        <location evidence="1 17">Membrane</location>
        <topology evidence="1 17">Multi-pass membrane protein</topology>
    </subcellularLocation>
</comment>
<evidence type="ECO:0000313" key="19">
    <source>
        <dbReference type="EMBL" id="KAK7310809.1"/>
    </source>
</evidence>
<evidence type="ECO:0000256" key="15">
    <source>
        <dbReference type="ARBA" id="ARBA00023136"/>
    </source>
</evidence>
<feature type="transmembrane region" description="Helical" evidence="17">
    <location>
        <begin position="203"/>
        <end position="222"/>
    </location>
</feature>
<dbReference type="InterPro" id="IPR006408">
    <property type="entry name" value="P-type_ATPase_IIB"/>
</dbReference>
<name>A0AAN9K7V1_CLITE</name>
<evidence type="ECO:0000256" key="11">
    <source>
        <dbReference type="ARBA" id="ARBA00022860"/>
    </source>
</evidence>
<dbReference type="SFLD" id="SFLDS00003">
    <property type="entry name" value="Haloacid_Dehalogenase"/>
    <property type="match status" value="1"/>
</dbReference>
<evidence type="ECO:0000313" key="20">
    <source>
        <dbReference type="Proteomes" id="UP001359559"/>
    </source>
</evidence>
<keyword evidence="20" id="KW-1185">Reference proteome</keyword>
<dbReference type="AlphaFoldDB" id="A0AAN9K7V1"/>
<dbReference type="Gene3D" id="2.70.150.10">
    <property type="entry name" value="Calcium-transporting ATPase, cytoplasmic transduction domain A"/>
    <property type="match status" value="1"/>
</dbReference>
<evidence type="ECO:0000256" key="12">
    <source>
        <dbReference type="ARBA" id="ARBA00022967"/>
    </source>
</evidence>
<proteinExistence type="inferred from homology"/>
<feature type="transmembrane region" description="Helical" evidence="17">
    <location>
        <begin position="923"/>
        <end position="939"/>
    </location>
</feature>
<dbReference type="PANTHER" id="PTHR24093:SF467">
    <property type="entry name" value="CALCIUM-TRANSPORTING ATPASE 1"/>
    <property type="match status" value="1"/>
</dbReference>
<sequence>MESYLNENFGDVKPKNSSEEALQRWRKLCWLVKNRKRRFRFTANLSKRFEAEALRRSNQEKFRVAVLVSQAALQFIHGLNLSSEYTVPEEVQAAGFDICADELGSIVEGRDVKKLRIHGGVEGITEKLNTSVNDGISTSENQLNKRKEIYGINKFTESPARGFWVFVWEALQDTTLMILAVCAVVSLVVGIIMEGWPKGAQDGIGIVASILLVVFVTATSDYRQSLQFKDLDREKKKITVQVTRNGFRQKISIYDLLPGDIVHLTIGDQVPADGLFVSGFSVLINESSLTGESEPVNVSELNPFLLSGTKVQDGSCKMLVTTVGMRTQWGKLMATLSEGGDDETPLQVKLNGVATIIGKIGLFFAVVTFSVLVQGLFSRKLREGSQWTWSGDDAMEIVEFFAIAVTIVVVAVPEGLPLAVTLSLAFAMKKMMNDKALVRHLAACETMGSATTICSDKTGTLTTNHMTVVKACTCGKIKEVNSSKASSDFSSDLSDSALAILLESIFNNTGGEVVKNKDGKIEILGSPTETALLEFGLSLGGDFLKERQRLKLVKVEPFNSIKKRMGVVLQLQDGGFRIHCKGASEIILAACDNVIDSNGEVVPLNEDSINHLKDTIERFADEALRTLCLAYMDIHDKFSAGSPIPVRGYTCIGIVGIKDPVRPGVRESVAICRSAGITVRMVTGDNINTAKAIARECGILTDGIAIEGPEFREKSEEELLDIIPKIQVMARSSPMDKHTLVKHLRTTFEEVVSVTGDGTNDAPALHEADIGLAMGIAGTEVAKESADVIILDDNFSTIVTVARWGRSVYINIQKFVQFQLTVNVVALIVNFASASLTGNAPLTAVQLLWVNMIMDTLGALALATEPPNDELMNRPPVGRKGNFISNVMWRNILGQSIYQFVVIWILQTRGKTMFHLNGPDSDLILNTLIFNSFVFSQVFNEISSRDMERINVFEGILKNYVFVAVLTCTVVFQIIIVEFLGTYANTSPLTLKLWFISVLLGVLGMPIAAALKMIPVGSV</sequence>
<dbReference type="Pfam" id="PF00690">
    <property type="entry name" value="Cation_ATPase_N"/>
    <property type="match status" value="1"/>
</dbReference>
<evidence type="ECO:0000256" key="4">
    <source>
        <dbReference type="ARBA" id="ARBA00022568"/>
    </source>
</evidence>
<dbReference type="Pfam" id="PF13246">
    <property type="entry name" value="Cation_ATPase"/>
    <property type="match status" value="1"/>
</dbReference>
<keyword evidence="10" id="KW-0460">Magnesium</keyword>
<dbReference type="GO" id="GO:0046872">
    <property type="term" value="F:metal ion binding"/>
    <property type="evidence" value="ECO:0007669"/>
    <property type="project" value="UniProtKB-KW"/>
</dbReference>
<dbReference type="SFLD" id="SFLDG00002">
    <property type="entry name" value="C1.7:_P-type_atpase_like"/>
    <property type="match status" value="1"/>
</dbReference>
<feature type="transmembrane region" description="Helical" evidence="17">
    <location>
        <begin position="176"/>
        <end position="197"/>
    </location>
</feature>
<accession>A0AAN9K7V1</accession>
<feature type="transmembrane region" description="Helical" evidence="17">
    <location>
        <begin position="397"/>
        <end position="427"/>
    </location>
</feature>
<dbReference type="SMART" id="SM00831">
    <property type="entry name" value="Cation_ATPase_N"/>
    <property type="match status" value="1"/>
</dbReference>
<dbReference type="SFLD" id="SFLDF00027">
    <property type="entry name" value="p-type_atpase"/>
    <property type="match status" value="1"/>
</dbReference>
<dbReference type="FunFam" id="2.70.150.10:FF:000006">
    <property type="entry name" value="Calcium-transporting ATPase"/>
    <property type="match status" value="1"/>
</dbReference>
<evidence type="ECO:0000256" key="7">
    <source>
        <dbReference type="ARBA" id="ARBA00022741"/>
    </source>
</evidence>
<protein>
    <recommendedName>
        <fullName evidence="17">Calcium-transporting ATPase</fullName>
        <ecNumber evidence="17">7.2.2.10</ecNumber>
    </recommendedName>
</protein>
<reference evidence="19 20" key="1">
    <citation type="submission" date="2024-01" db="EMBL/GenBank/DDBJ databases">
        <title>The genomes of 5 underutilized Papilionoideae crops provide insights into root nodulation and disease resistance.</title>
        <authorList>
            <person name="Yuan L."/>
        </authorList>
    </citation>
    <scope>NUCLEOTIDE SEQUENCE [LARGE SCALE GENOMIC DNA]</scope>
    <source>
        <strain evidence="19">LY-2023</strain>
        <tissue evidence="19">Leaf</tissue>
    </source>
</reference>
<dbReference type="GO" id="GO:0005388">
    <property type="term" value="F:P-type calcium transporter activity"/>
    <property type="evidence" value="ECO:0007669"/>
    <property type="project" value="UniProtKB-EC"/>
</dbReference>
<dbReference type="NCBIfam" id="TIGR01517">
    <property type="entry name" value="ATPase-IIB_Ca"/>
    <property type="match status" value="1"/>
</dbReference>
<feature type="transmembrane region" description="Helical" evidence="17">
    <location>
        <begin position="887"/>
        <end position="907"/>
    </location>
</feature>
<dbReference type="InterPro" id="IPR044492">
    <property type="entry name" value="P_typ_ATPase_HD_dom"/>
</dbReference>
<comment type="function">
    <text evidence="17">Catalyzes the hydrolysis of ATP coupled with the transport of calcium.</text>
</comment>
<feature type="transmembrane region" description="Helical" evidence="17">
    <location>
        <begin position="960"/>
        <end position="981"/>
    </location>
</feature>
<keyword evidence="8 17" id="KW-0106">Calcium</keyword>
<evidence type="ECO:0000256" key="14">
    <source>
        <dbReference type="ARBA" id="ARBA00023065"/>
    </source>
</evidence>
<evidence type="ECO:0000256" key="1">
    <source>
        <dbReference type="ARBA" id="ARBA00004141"/>
    </source>
</evidence>
<dbReference type="InterPro" id="IPR023298">
    <property type="entry name" value="ATPase_P-typ_TM_dom_sf"/>
</dbReference>
<evidence type="ECO:0000256" key="17">
    <source>
        <dbReference type="RuleBase" id="RU361146"/>
    </source>
</evidence>
<dbReference type="FunFam" id="3.40.50.1000:FF:000011">
    <property type="entry name" value="Calcium-transporting ATPase"/>
    <property type="match status" value="1"/>
</dbReference>
<dbReference type="FunFam" id="1.20.5.170:FF:000026">
    <property type="entry name" value="Calcium-transporting ATPase"/>
    <property type="match status" value="1"/>
</dbReference>
<dbReference type="SUPFAM" id="SSF81653">
    <property type="entry name" value="Calcium ATPase, transduction domain A"/>
    <property type="match status" value="1"/>
</dbReference>
<keyword evidence="15 17" id="KW-0472">Membrane</keyword>
<dbReference type="InterPro" id="IPR006068">
    <property type="entry name" value="ATPase_P-typ_cation-transptr_C"/>
</dbReference>
<dbReference type="Proteomes" id="UP001359559">
    <property type="component" value="Unassembled WGS sequence"/>
</dbReference>
<dbReference type="SUPFAM" id="SSF56784">
    <property type="entry name" value="HAD-like"/>
    <property type="match status" value="1"/>
</dbReference>
<evidence type="ECO:0000256" key="8">
    <source>
        <dbReference type="ARBA" id="ARBA00022837"/>
    </source>
</evidence>
<keyword evidence="9 17" id="KW-0067">ATP-binding</keyword>
<dbReference type="Pfam" id="PF00122">
    <property type="entry name" value="E1-E2_ATPase"/>
    <property type="match status" value="1"/>
</dbReference>
<dbReference type="Gene3D" id="1.20.1110.10">
    <property type="entry name" value="Calcium-transporting ATPase, transmembrane domain"/>
    <property type="match status" value="1"/>
</dbReference>
<dbReference type="EMBL" id="JAYKXN010000002">
    <property type="protein sequence ID" value="KAK7310809.1"/>
    <property type="molecule type" value="Genomic_DNA"/>
</dbReference>
<dbReference type="PRINTS" id="PR00120">
    <property type="entry name" value="HATPASE"/>
</dbReference>
<dbReference type="NCBIfam" id="TIGR01494">
    <property type="entry name" value="ATPase_P-type"/>
    <property type="match status" value="4"/>
</dbReference>
<feature type="transmembrane region" description="Helical" evidence="17">
    <location>
        <begin position="993"/>
        <end position="1014"/>
    </location>
</feature>
<dbReference type="CDD" id="cd02081">
    <property type="entry name" value="P-type_ATPase_Ca_PMCA-like"/>
    <property type="match status" value="1"/>
</dbReference>
<dbReference type="GO" id="GO:0005524">
    <property type="term" value="F:ATP binding"/>
    <property type="evidence" value="ECO:0007669"/>
    <property type="project" value="UniProtKB-KW"/>
</dbReference>
<dbReference type="Gene3D" id="3.40.1110.10">
    <property type="entry name" value="Calcium-transporting ATPase, cytoplasmic domain N"/>
    <property type="match status" value="1"/>
</dbReference>
<evidence type="ECO:0000256" key="3">
    <source>
        <dbReference type="ARBA" id="ARBA00022448"/>
    </source>
</evidence>
<dbReference type="Pfam" id="PF00689">
    <property type="entry name" value="Cation_ATPase_C"/>
    <property type="match status" value="1"/>
</dbReference>
<feature type="domain" description="Cation-transporting P-type ATPase N-terminal" evidence="18">
    <location>
        <begin position="117"/>
        <end position="191"/>
    </location>
</feature>
<dbReference type="EC" id="7.2.2.10" evidence="17"/>
<keyword evidence="6" id="KW-0479">Metal-binding</keyword>
<keyword evidence="4 17" id="KW-0109">Calcium transport</keyword>
<keyword evidence="13 17" id="KW-1133">Transmembrane helix</keyword>
<comment type="catalytic activity">
    <reaction evidence="16 17">
        <text>Ca(2+)(in) + ATP + H2O = Ca(2+)(out) + ADP + phosphate + H(+)</text>
        <dbReference type="Rhea" id="RHEA:18105"/>
        <dbReference type="ChEBI" id="CHEBI:15377"/>
        <dbReference type="ChEBI" id="CHEBI:15378"/>
        <dbReference type="ChEBI" id="CHEBI:29108"/>
        <dbReference type="ChEBI" id="CHEBI:30616"/>
        <dbReference type="ChEBI" id="CHEBI:43474"/>
        <dbReference type="ChEBI" id="CHEBI:456216"/>
        <dbReference type="EC" id="7.2.2.10"/>
    </reaction>
</comment>
<comment type="caution">
    <text evidence="19">The sequence shown here is derived from an EMBL/GenBank/DDBJ whole genome shotgun (WGS) entry which is preliminary data.</text>
</comment>
<evidence type="ECO:0000259" key="18">
    <source>
        <dbReference type="SMART" id="SM00831"/>
    </source>
</evidence>
<dbReference type="Gene3D" id="3.40.50.1000">
    <property type="entry name" value="HAD superfamily/HAD-like"/>
    <property type="match status" value="1"/>
</dbReference>
<evidence type="ECO:0000256" key="2">
    <source>
        <dbReference type="ARBA" id="ARBA00006124"/>
    </source>
</evidence>
<evidence type="ECO:0000256" key="16">
    <source>
        <dbReference type="ARBA" id="ARBA00048694"/>
    </source>
</evidence>
<dbReference type="PROSITE" id="PS00154">
    <property type="entry name" value="ATPASE_E1_E2"/>
    <property type="match status" value="1"/>
</dbReference>
<dbReference type="SUPFAM" id="SSF81660">
    <property type="entry name" value="Metal cation-transporting ATPase, ATP-binding domain N"/>
    <property type="match status" value="1"/>
</dbReference>
<dbReference type="Gene3D" id="1.20.5.170">
    <property type="match status" value="1"/>
</dbReference>
<dbReference type="InterPro" id="IPR023299">
    <property type="entry name" value="ATPase_P-typ_cyto_dom_N"/>
</dbReference>
<keyword evidence="7 17" id="KW-0547">Nucleotide-binding</keyword>
<dbReference type="GO" id="GO:0005516">
    <property type="term" value="F:calmodulin binding"/>
    <property type="evidence" value="ECO:0007669"/>
    <property type="project" value="UniProtKB-KW"/>
</dbReference>
<dbReference type="PANTHER" id="PTHR24093">
    <property type="entry name" value="CATION TRANSPORTING ATPASE"/>
    <property type="match status" value="1"/>
</dbReference>
<gene>
    <name evidence="19" type="ORF">RJT34_08551</name>
</gene>
<dbReference type="InterPro" id="IPR036412">
    <property type="entry name" value="HAD-like_sf"/>
</dbReference>
<dbReference type="InterPro" id="IPR018303">
    <property type="entry name" value="ATPase_P-typ_P_site"/>
</dbReference>
<keyword evidence="11" id="KW-0112">Calmodulin-binding</keyword>
<keyword evidence="12" id="KW-1278">Translocase</keyword>
<evidence type="ECO:0000256" key="10">
    <source>
        <dbReference type="ARBA" id="ARBA00022842"/>
    </source>
</evidence>
<dbReference type="InterPro" id="IPR008250">
    <property type="entry name" value="ATPase_P-typ_transduc_dom_A_sf"/>
</dbReference>
<evidence type="ECO:0000256" key="9">
    <source>
        <dbReference type="ARBA" id="ARBA00022840"/>
    </source>
</evidence>
<dbReference type="InterPro" id="IPR059000">
    <property type="entry name" value="ATPase_P-type_domA"/>
</dbReference>
<organism evidence="19 20">
    <name type="scientific">Clitoria ternatea</name>
    <name type="common">Butterfly pea</name>
    <dbReference type="NCBI Taxonomy" id="43366"/>
    <lineage>
        <taxon>Eukaryota</taxon>
        <taxon>Viridiplantae</taxon>
        <taxon>Streptophyta</taxon>
        <taxon>Embryophyta</taxon>
        <taxon>Tracheophyta</taxon>
        <taxon>Spermatophyta</taxon>
        <taxon>Magnoliopsida</taxon>
        <taxon>eudicotyledons</taxon>
        <taxon>Gunneridae</taxon>
        <taxon>Pentapetalae</taxon>
        <taxon>rosids</taxon>
        <taxon>fabids</taxon>
        <taxon>Fabales</taxon>
        <taxon>Fabaceae</taxon>
        <taxon>Papilionoideae</taxon>
        <taxon>50 kb inversion clade</taxon>
        <taxon>NPAAA clade</taxon>
        <taxon>indigoferoid/millettioid clade</taxon>
        <taxon>Phaseoleae</taxon>
        <taxon>Clitoria</taxon>
    </lineage>
</organism>
<evidence type="ECO:0000256" key="6">
    <source>
        <dbReference type="ARBA" id="ARBA00022723"/>
    </source>
</evidence>
<dbReference type="FunFam" id="3.40.1110.10:FF:000011">
    <property type="entry name" value="Calcium-transporting ATPase"/>
    <property type="match status" value="1"/>
</dbReference>
<dbReference type="InterPro" id="IPR001757">
    <property type="entry name" value="P_typ_ATPase"/>
</dbReference>
<dbReference type="InterPro" id="IPR023214">
    <property type="entry name" value="HAD_sf"/>
</dbReference>
<evidence type="ECO:0000256" key="13">
    <source>
        <dbReference type="ARBA" id="ARBA00022989"/>
    </source>
</evidence>
<dbReference type="FunFam" id="1.20.1110.10:FF:000039">
    <property type="entry name" value="Calcium-transporting ATPase"/>
    <property type="match status" value="1"/>
</dbReference>
<dbReference type="GO" id="GO:0016887">
    <property type="term" value="F:ATP hydrolysis activity"/>
    <property type="evidence" value="ECO:0007669"/>
    <property type="project" value="InterPro"/>
</dbReference>
<feature type="transmembrane region" description="Helical" evidence="17">
    <location>
        <begin position="356"/>
        <end position="377"/>
    </location>
</feature>
<dbReference type="GO" id="GO:0005886">
    <property type="term" value="C:plasma membrane"/>
    <property type="evidence" value="ECO:0007669"/>
    <property type="project" value="TreeGrafter"/>
</dbReference>
<dbReference type="InterPro" id="IPR004014">
    <property type="entry name" value="ATPase_P-typ_cation-transptr_N"/>
</dbReference>
<dbReference type="Pfam" id="PF12515">
    <property type="entry name" value="CaATP_NAI"/>
    <property type="match status" value="1"/>
</dbReference>
<evidence type="ECO:0000256" key="5">
    <source>
        <dbReference type="ARBA" id="ARBA00022692"/>
    </source>
</evidence>
<keyword evidence="14 17" id="KW-0406">Ion transport</keyword>
<dbReference type="PRINTS" id="PR00119">
    <property type="entry name" value="CATATPASE"/>
</dbReference>
<comment type="caution">
    <text evidence="17">Lacks conserved residue(s) required for the propagation of feature annotation.</text>
</comment>
<comment type="similarity">
    <text evidence="2 17">Belongs to the cation transport ATPase (P-type) (TC 3.A.3) family. Type IIB subfamily.</text>
</comment>
<keyword evidence="5 17" id="KW-0812">Transmembrane</keyword>
<dbReference type="SUPFAM" id="SSF81665">
    <property type="entry name" value="Calcium ATPase, transmembrane domain M"/>
    <property type="match status" value="1"/>
</dbReference>
<dbReference type="InterPro" id="IPR024750">
    <property type="entry name" value="Ca_ATPase_N_dom"/>
</dbReference>
<keyword evidence="3 17" id="KW-0813">Transport</keyword>